<keyword evidence="3 10" id="KW-0132">Cell division</keyword>
<evidence type="ECO:0000256" key="11">
    <source>
        <dbReference type="SAM" id="Coils"/>
    </source>
</evidence>
<dbReference type="InterPro" id="IPR005550">
    <property type="entry name" value="Kinetochore_Ndc80"/>
</dbReference>
<dbReference type="HOGENOM" id="CLU_424071_0_0_1"/>
<evidence type="ECO:0000256" key="4">
    <source>
        <dbReference type="ARBA" id="ARBA00022776"/>
    </source>
</evidence>
<dbReference type="OMA" id="CEANERE"/>
<dbReference type="OrthoDB" id="7459479at2759"/>
<dbReference type="SMR" id="B4MSK7"/>
<evidence type="ECO:0000256" key="8">
    <source>
        <dbReference type="ARBA" id="ARBA00023306"/>
    </source>
</evidence>
<keyword evidence="2 10" id="KW-0158">Chromosome</keyword>
<organism evidence="14 15">
    <name type="scientific">Drosophila willistoni</name>
    <name type="common">Fruit fly</name>
    <dbReference type="NCBI Taxonomy" id="7260"/>
    <lineage>
        <taxon>Eukaryota</taxon>
        <taxon>Metazoa</taxon>
        <taxon>Ecdysozoa</taxon>
        <taxon>Arthropoda</taxon>
        <taxon>Hexapoda</taxon>
        <taxon>Insecta</taxon>
        <taxon>Pterygota</taxon>
        <taxon>Neoptera</taxon>
        <taxon>Endopterygota</taxon>
        <taxon>Diptera</taxon>
        <taxon>Brachycera</taxon>
        <taxon>Muscomorpha</taxon>
        <taxon>Ephydroidea</taxon>
        <taxon>Drosophilidae</taxon>
        <taxon>Drosophila</taxon>
        <taxon>Sophophora</taxon>
    </lineage>
</organism>
<evidence type="ECO:0000256" key="7">
    <source>
        <dbReference type="ARBA" id="ARBA00023242"/>
    </source>
</evidence>
<proteinExistence type="inferred from homology"/>
<dbReference type="PANTHER" id="PTHR10643">
    <property type="entry name" value="KINETOCHORE PROTEIN NDC80"/>
    <property type="match status" value="1"/>
</dbReference>
<keyword evidence="8 10" id="KW-0131">Cell cycle</keyword>
<keyword evidence="5 10" id="KW-0995">Kinetochore</keyword>
<evidence type="ECO:0000313" key="15">
    <source>
        <dbReference type="Proteomes" id="UP000007798"/>
    </source>
</evidence>
<feature type="compositionally biased region" description="Basic and acidic residues" evidence="12">
    <location>
        <begin position="1"/>
        <end position="16"/>
    </location>
</feature>
<comment type="subcellular location">
    <subcellularLocation>
        <location evidence="10">Chromosome</location>
        <location evidence="10">Centromere</location>
        <location evidence="10">Kinetochore</location>
    </subcellularLocation>
    <subcellularLocation>
        <location evidence="10">Nucleus</location>
    </subcellularLocation>
</comment>
<accession>B4MSK7</accession>
<dbReference type="AlphaFoldDB" id="B4MSK7"/>
<dbReference type="EMBL" id="CH963851">
    <property type="protein sequence ID" value="EDW75096.1"/>
    <property type="molecule type" value="Genomic_DNA"/>
</dbReference>
<dbReference type="InterPro" id="IPR038273">
    <property type="entry name" value="Ndc80_sf"/>
</dbReference>
<dbReference type="GO" id="GO:0051301">
    <property type="term" value="P:cell division"/>
    <property type="evidence" value="ECO:0007669"/>
    <property type="project" value="UniProtKB-UniRule"/>
</dbReference>
<keyword evidence="4 10" id="KW-0498">Mitosis</keyword>
<keyword evidence="7 10" id="KW-0539">Nucleus</keyword>
<feature type="region of interest" description="Disordered" evidence="12">
    <location>
        <begin position="1"/>
        <end position="57"/>
    </location>
</feature>
<dbReference type="InParanoid" id="B4MSK7"/>
<feature type="coiled-coil region" evidence="11">
    <location>
        <begin position="495"/>
        <end position="554"/>
    </location>
</feature>
<evidence type="ECO:0000259" key="13">
    <source>
        <dbReference type="Pfam" id="PF03801"/>
    </source>
</evidence>
<evidence type="ECO:0000256" key="10">
    <source>
        <dbReference type="RuleBase" id="RU368072"/>
    </source>
</evidence>
<comment type="similarity">
    <text evidence="1 10">Belongs to the NDC80/HEC1 family.</text>
</comment>
<evidence type="ECO:0000256" key="6">
    <source>
        <dbReference type="ARBA" id="ARBA00023054"/>
    </source>
</evidence>
<feature type="domain" description="Kinetochore protein Ndc80 CH" evidence="13">
    <location>
        <begin position="90"/>
        <end position="208"/>
    </location>
</feature>
<keyword evidence="9 10" id="KW-0137">Centromere</keyword>
<keyword evidence="15" id="KW-1185">Reference proteome</keyword>
<evidence type="ECO:0000256" key="9">
    <source>
        <dbReference type="ARBA" id="ARBA00023328"/>
    </source>
</evidence>
<dbReference type="eggNOG" id="KOG0995">
    <property type="taxonomic scope" value="Eukaryota"/>
</dbReference>
<dbReference type="Pfam" id="PF03801">
    <property type="entry name" value="Ndc80_HEC"/>
    <property type="match status" value="1"/>
</dbReference>
<dbReference type="GO" id="GO:0051315">
    <property type="term" value="P:attachment of mitotic spindle microtubules to kinetochore"/>
    <property type="evidence" value="ECO:0007669"/>
    <property type="project" value="UniProtKB-UniRule"/>
</dbReference>
<reference evidence="14 15" key="1">
    <citation type="journal article" date="2007" name="Nature">
        <title>Evolution of genes and genomes on the Drosophila phylogeny.</title>
        <authorList>
            <consortium name="Drosophila 12 Genomes Consortium"/>
            <person name="Clark A.G."/>
            <person name="Eisen M.B."/>
            <person name="Smith D.R."/>
            <person name="Bergman C.M."/>
            <person name="Oliver B."/>
            <person name="Markow T.A."/>
            <person name="Kaufman T.C."/>
            <person name="Kellis M."/>
            <person name="Gelbart W."/>
            <person name="Iyer V.N."/>
            <person name="Pollard D.A."/>
            <person name="Sackton T.B."/>
            <person name="Larracuente A.M."/>
            <person name="Singh N.D."/>
            <person name="Abad J.P."/>
            <person name="Abt D.N."/>
            <person name="Adryan B."/>
            <person name="Aguade M."/>
            <person name="Akashi H."/>
            <person name="Anderson W.W."/>
            <person name="Aquadro C.F."/>
            <person name="Ardell D.H."/>
            <person name="Arguello R."/>
            <person name="Artieri C.G."/>
            <person name="Barbash D.A."/>
            <person name="Barker D."/>
            <person name="Barsanti P."/>
            <person name="Batterham P."/>
            <person name="Batzoglou S."/>
            <person name="Begun D."/>
            <person name="Bhutkar A."/>
            <person name="Blanco E."/>
            <person name="Bosak S.A."/>
            <person name="Bradley R.K."/>
            <person name="Brand A.D."/>
            <person name="Brent M.R."/>
            <person name="Brooks A.N."/>
            <person name="Brown R.H."/>
            <person name="Butlin R.K."/>
            <person name="Caggese C."/>
            <person name="Calvi B.R."/>
            <person name="Bernardo de Carvalho A."/>
            <person name="Caspi A."/>
            <person name="Castrezana S."/>
            <person name="Celniker S.E."/>
            <person name="Chang J.L."/>
            <person name="Chapple C."/>
            <person name="Chatterji S."/>
            <person name="Chinwalla A."/>
            <person name="Civetta A."/>
            <person name="Clifton S.W."/>
            <person name="Comeron J.M."/>
            <person name="Costello J.C."/>
            <person name="Coyne J.A."/>
            <person name="Daub J."/>
            <person name="David R.G."/>
            <person name="Delcher A.L."/>
            <person name="Delehaunty K."/>
            <person name="Do C.B."/>
            <person name="Ebling H."/>
            <person name="Edwards K."/>
            <person name="Eickbush T."/>
            <person name="Evans J.D."/>
            <person name="Filipski A."/>
            <person name="Findeiss S."/>
            <person name="Freyhult E."/>
            <person name="Fulton L."/>
            <person name="Fulton R."/>
            <person name="Garcia A.C."/>
            <person name="Gardiner A."/>
            <person name="Garfield D.A."/>
            <person name="Garvin B.E."/>
            <person name="Gibson G."/>
            <person name="Gilbert D."/>
            <person name="Gnerre S."/>
            <person name="Godfrey J."/>
            <person name="Good R."/>
            <person name="Gotea V."/>
            <person name="Gravely B."/>
            <person name="Greenberg A.J."/>
            <person name="Griffiths-Jones S."/>
            <person name="Gross S."/>
            <person name="Guigo R."/>
            <person name="Gustafson E.A."/>
            <person name="Haerty W."/>
            <person name="Hahn M.W."/>
            <person name="Halligan D.L."/>
            <person name="Halpern A.L."/>
            <person name="Halter G.M."/>
            <person name="Han M.V."/>
            <person name="Heger A."/>
            <person name="Hillier L."/>
            <person name="Hinrichs A.S."/>
            <person name="Holmes I."/>
            <person name="Hoskins R.A."/>
            <person name="Hubisz M.J."/>
            <person name="Hultmark D."/>
            <person name="Huntley M.A."/>
            <person name="Jaffe D.B."/>
            <person name="Jagadeeshan S."/>
            <person name="Jeck W.R."/>
            <person name="Johnson J."/>
            <person name="Jones C.D."/>
            <person name="Jordan W.C."/>
            <person name="Karpen G.H."/>
            <person name="Kataoka E."/>
            <person name="Keightley P.D."/>
            <person name="Kheradpour P."/>
            <person name="Kirkness E.F."/>
            <person name="Koerich L.B."/>
            <person name="Kristiansen K."/>
            <person name="Kudrna D."/>
            <person name="Kulathinal R.J."/>
            <person name="Kumar S."/>
            <person name="Kwok R."/>
            <person name="Lander E."/>
            <person name="Langley C.H."/>
            <person name="Lapoint R."/>
            <person name="Lazzaro B.P."/>
            <person name="Lee S.J."/>
            <person name="Levesque L."/>
            <person name="Li R."/>
            <person name="Lin C.F."/>
            <person name="Lin M.F."/>
            <person name="Lindblad-Toh K."/>
            <person name="Llopart A."/>
            <person name="Long M."/>
            <person name="Low L."/>
            <person name="Lozovsky E."/>
            <person name="Lu J."/>
            <person name="Luo M."/>
            <person name="Machado C.A."/>
            <person name="Makalowski W."/>
            <person name="Marzo M."/>
            <person name="Matsuda M."/>
            <person name="Matzkin L."/>
            <person name="McAllister B."/>
            <person name="McBride C.S."/>
            <person name="McKernan B."/>
            <person name="McKernan K."/>
            <person name="Mendez-Lago M."/>
            <person name="Minx P."/>
            <person name="Mollenhauer M.U."/>
            <person name="Montooth K."/>
            <person name="Mount S.M."/>
            <person name="Mu X."/>
            <person name="Myers E."/>
            <person name="Negre B."/>
            <person name="Newfeld S."/>
            <person name="Nielsen R."/>
            <person name="Noor M.A."/>
            <person name="O'Grady P."/>
            <person name="Pachter L."/>
            <person name="Papaceit M."/>
            <person name="Parisi M.J."/>
            <person name="Parisi M."/>
            <person name="Parts L."/>
            <person name="Pedersen J.S."/>
            <person name="Pesole G."/>
            <person name="Phillippy A.M."/>
            <person name="Ponting C.P."/>
            <person name="Pop M."/>
            <person name="Porcelli D."/>
            <person name="Powell J.R."/>
            <person name="Prohaska S."/>
            <person name="Pruitt K."/>
            <person name="Puig M."/>
            <person name="Quesneville H."/>
            <person name="Ram K.R."/>
            <person name="Rand D."/>
            <person name="Rasmussen M.D."/>
            <person name="Reed L.K."/>
            <person name="Reenan R."/>
            <person name="Reily A."/>
            <person name="Remington K.A."/>
            <person name="Rieger T.T."/>
            <person name="Ritchie M.G."/>
            <person name="Robin C."/>
            <person name="Rogers Y.H."/>
            <person name="Rohde C."/>
            <person name="Rozas J."/>
            <person name="Rubenfield M.J."/>
            <person name="Ruiz A."/>
            <person name="Russo S."/>
            <person name="Salzberg S.L."/>
            <person name="Sanchez-Gracia A."/>
            <person name="Saranga D.J."/>
            <person name="Sato H."/>
            <person name="Schaeffer S.W."/>
            <person name="Schatz M.C."/>
            <person name="Schlenke T."/>
            <person name="Schwartz R."/>
            <person name="Segarra C."/>
            <person name="Singh R.S."/>
            <person name="Sirot L."/>
            <person name="Sirota M."/>
            <person name="Sisneros N.B."/>
            <person name="Smith C.D."/>
            <person name="Smith T.F."/>
            <person name="Spieth J."/>
            <person name="Stage D.E."/>
            <person name="Stark A."/>
            <person name="Stephan W."/>
            <person name="Strausberg R.L."/>
            <person name="Strempel S."/>
            <person name="Sturgill D."/>
            <person name="Sutton G."/>
            <person name="Sutton G.G."/>
            <person name="Tao W."/>
            <person name="Teichmann S."/>
            <person name="Tobari Y.N."/>
            <person name="Tomimura Y."/>
            <person name="Tsolas J.M."/>
            <person name="Valente V.L."/>
            <person name="Venter E."/>
            <person name="Venter J.C."/>
            <person name="Vicario S."/>
            <person name="Vieira F.G."/>
            <person name="Vilella A.J."/>
            <person name="Villasante A."/>
            <person name="Walenz B."/>
            <person name="Wang J."/>
            <person name="Wasserman M."/>
            <person name="Watts T."/>
            <person name="Wilson D."/>
            <person name="Wilson R.K."/>
            <person name="Wing R.A."/>
            <person name="Wolfner M.F."/>
            <person name="Wong A."/>
            <person name="Wong G.K."/>
            <person name="Wu C.I."/>
            <person name="Wu G."/>
            <person name="Yamamoto D."/>
            <person name="Yang H.P."/>
            <person name="Yang S.P."/>
            <person name="Yorke J.A."/>
            <person name="Yoshida K."/>
            <person name="Zdobnov E."/>
            <person name="Zhang P."/>
            <person name="Zhang Y."/>
            <person name="Zimin A.V."/>
            <person name="Baldwin J."/>
            <person name="Abdouelleil A."/>
            <person name="Abdulkadir J."/>
            <person name="Abebe A."/>
            <person name="Abera B."/>
            <person name="Abreu J."/>
            <person name="Acer S.C."/>
            <person name="Aftuck L."/>
            <person name="Alexander A."/>
            <person name="An P."/>
            <person name="Anderson E."/>
            <person name="Anderson S."/>
            <person name="Arachi H."/>
            <person name="Azer M."/>
            <person name="Bachantsang P."/>
            <person name="Barry A."/>
            <person name="Bayul T."/>
            <person name="Berlin A."/>
            <person name="Bessette D."/>
            <person name="Bloom T."/>
            <person name="Blye J."/>
            <person name="Boguslavskiy L."/>
            <person name="Bonnet C."/>
            <person name="Boukhgalter B."/>
            <person name="Bourzgui I."/>
            <person name="Brown A."/>
            <person name="Cahill P."/>
            <person name="Channer S."/>
            <person name="Cheshatsang Y."/>
            <person name="Chuda L."/>
            <person name="Citroen M."/>
            <person name="Collymore A."/>
            <person name="Cooke P."/>
            <person name="Costello M."/>
            <person name="D'Aco K."/>
            <person name="Daza R."/>
            <person name="De Haan G."/>
            <person name="DeGray S."/>
            <person name="DeMaso C."/>
            <person name="Dhargay N."/>
            <person name="Dooley K."/>
            <person name="Dooley E."/>
            <person name="Doricent M."/>
            <person name="Dorje P."/>
            <person name="Dorjee K."/>
            <person name="Dupes A."/>
            <person name="Elong R."/>
            <person name="Falk J."/>
            <person name="Farina A."/>
            <person name="Faro S."/>
            <person name="Ferguson D."/>
            <person name="Fisher S."/>
            <person name="Foley C.D."/>
            <person name="Franke A."/>
            <person name="Friedrich D."/>
            <person name="Gadbois L."/>
            <person name="Gearin G."/>
            <person name="Gearin C.R."/>
            <person name="Giannoukos G."/>
            <person name="Goode T."/>
            <person name="Graham J."/>
            <person name="Grandbois E."/>
            <person name="Grewal S."/>
            <person name="Gyaltsen K."/>
            <person name="Hafez N."/>
            <person name="Hagos B."/>
            <person name="Hall J."/>
            <person name="Henson C."/>
            <person name="Hollinger A."/>
            <person name="Honan T."/>
            <person name="Huard M.D."/>
            <person name="Hughes L."/>
            <person name="Hurhula B."/>
            <person name="Husby M.E."/>
            <person name="Kamat A."/>
            <person name="Kanga B."/>
            <person name="Kashin S."/>
            <person name="Khazanovich D."/>
            <person name="Kisner P."/>
            <person name="Lance K."/>
            <person name="Lara M."/>
            <person name="Lee W."/>
            <person name="Lennon N."/>
            <person name="Letendre F."/>
            <person name="LeVine R."/>
            <person name="Lipovsky A."/>
            <person name="Liu X."/>
            <person name="Liu J."/>
            <person name="Liu S."/>
            <person name="Lokyitsang T."/>
            <person name="Lokyitsang Y."/>
            <person name="Lubonja R."/>
            <person name="Lui A."/>
            <person name="MacDonald P."/>
            <person name="Magnisalis V."/>
            <person name="Maru K."/>
            <person name="Matthews C."/>
            <person name="McCusker W."/>
            <person name="McDonough S."/>
            <person name="Mehta T."/>
            <person name="Meldrim J."/>
            <person name="Meneus L."/>
            <person name="Mihai O."/>
            <person name="Mihalev A."/>
            <person name="Mihova T."/>
            <person name="Mittelman R."/>
            <person name="Mlenga V."/>
            <person name="Montmayeur A."/>
            <person name="Mulrain L."/>
            <person name="Navidi A."/>
            <person name="Naylor J."/>
            <person name="Negash T."/>
            <person name="Nguyen T."/>
            <person name="Nguyen N."/>
            <person name="Nicol R."/>
            <person name="Norbu C."/>
            <person name="Norbu N."/>
            <person name="Novod N."/>
            <person name="O'Neill B."/>
            <person name="Osman S."/>
            <person name="Markiewicz E."/>
            <person name="Oyono O.L."/>
            <person name="Patti C."/>
            <person name="Phunkhang P."/>
            <person name="Pierre F."/>
            <person name="Priest M."/>
            <person name="Raghuraman S."/>
            <person name="Rege F."/>
            <person name="Reyes R."/>
            <person name="Rise C."/>
            <person name="Rogov P."/>
            <person name="Ross K."/>
            <person name="Ryan E."/>
            <person name="Settipalli S."/>
            <person name="Shea T."/>
            <person name="Sherpa N."/>
            <person name="Shi L."/>
            <person name="Shih D."/>
            <person name="Sparrow T."/>
            <person name="Spaulding J."/>
            <person name="Stalker J."/>
            <person name="Stange-Thomann N."/>
            <person name="Stavropoulos S."/>
            <person name="Stone C."/>
            <person name="Strader C."/>
            <person name="Tesfaye S."/>
            <person name="Thomson T."/>
            <person name="Thoulutsang Y."/>
            <person name="Thoulutsang D."/>
            <person name="Topham K."/>
            <person name="Topping I."/>
            <person name="Tsamla T."/>
            <person name="Vassiliev H."/>
            <person name="Vo A."/>
            <person name="Wangchuk T."/>
            <person name="Wangdi T."/>
            <person name="Weiand M."/>
            <person name="Wilkinson J."/>
            <person name="Wilson A."/>
            <person name="Yadav S."/>
            <person name="Young G."/>
            <person name="Yu Q."/>
            <person name="Zembek L."/>
            <person name="Zhong D."/>
            <person name="Zimmer A."/>
            <person name="Zwirko Z."/>
            <person name="Jaffe D.B."/>
            <person name="Alvarez P."/>
            <person name="Brockman W."/>
            <person name="Butler J."/>
            <person name="Chin C."/>
            <person name="Gnerre S."/>
            <person name="Grabherr M."/>
            <person name="Kleber M."/>
            <person name="Mauceli E."/>
            <person name="MacCallum I."/>
        </authorList>
    </citation>
    <scope>NUCLEOTIDE SEQUENCE [LARGE SCALE GENOMIC DNA]</scope>
    <source>
        <strain evidence="15">Tucson 14030-0811.24</strain>
    </source>
</reference>
<evidence type="ECO:0000256" key="3">
    <source>
        <dbReference type="ARBA" id="ARBA00022618"/>
    </source>
</evidence>
<dbReference type="FunCoup" id="B4MSK7">
    <property type="interactions" value="34"/>
</dbReference>
<gene>
    <name evidence="14" type="primary">Dwil\GK19995</name>
    <name evidence="14" type="ORF">Dwil_GK19995</name>
</gene>
<evidence type="ECO:0000256" key="1">
    <source>
        <dbReference type="ARBA" id="ARBA00007050"/>
    </source>
</evidence>
<evidence type="ECO:0000256" key="5">
    <source>
        <dbReference type="ARBA" id="ARBA00022838"/>
    </source>
</evidence>
<comment type="function">
    <text evidence="10">Acts as a component of the essential kinetochore-associated NDC80 complex, which is required for chromosome segregation and spindle checkpoint activity.</text>
</comment>
<feature type="coiled-coil region" evidence="11">
    <location>
        <begin position="304"/>
        <end position="331"/>
    </location>
</feature>
<evidence type="ECO:0000256" key="2">
    <source>
        <dbReference type="ARBA" id="ARBA00022454"/>
    </source>
</evidence>
<dbReference type="Proteomes" id="UP000007798">
    <property type="component" value="Unassembled WGS sequence"/>
</dbReference>
<dbReference type="GO" id="GO:0005634">
    <property type="term" value="C:nucleus"/>
    <property type="evidence" value="ECO:0007669"/>
    <property type="project" value="UniProtKB-SubCell"/>
</dbReference>
<name>B4MSK7_DROWI</name>
<dbReference type="Gene3D" id="1.10.418.30">
    <property type="entry name" value="Ncd80 complex, Ncd80 subunit"/>
    <property type="match status" value="1"/>
</dbReference>
<dbReference type="PhylomeDB" id="B4MSK7"/>
<dbReference type="STRING" id="7260.B4MSK7"/>
<dbReference type="PANTHER" id="PTHR10643:SF2">
    <property type="entry name" value="KINETOCHORE PROTEIN NDC80 HOMOLOG"/>
    <property type="match status" value="1"/>
</dbReference>
<keyword evidence="6 11" id="KW-0175">Coiled coil</keyword>
<sequence length="671" mass="77254">MYMPRRTTEFREESRNDVSVGGTRRPTRSQIRMSAATPMSGKAAPPTNKRSSASRLAQPLCLERDRATQMYGSTPNRRLGSSVERTGPHHLDKKWVAERTQAIVEYLDAVHSDQPIPGVANDFFQRSGCLRQMTMKQFIGIVNFFFHNIWRNRVTVSSVNNMAAENIMSALTKLKYPHQINKSSLMTPTTQHSFGQIIVMLDFLMDLAHPPPGEIEEDEFPFMETAEQISMASDSTMSTTHTTHTNQTRAAFLLNEDLNAILFAHGADCFRAWDQRLMEKEEELKSNVRDAVIARKCGQQISDGAALENEIVSLVDKLQQVEQDMDKALDNKRLQQWDKLQQEQIQLENLIKANWENAKECKESAMAMIATCEQRNQNIQTLTDELKRLQEVVTQQKFTARQLNELQVHFTDRQNVNEAHKRSIIEGNERALNQQVMLARSKKNLLDKVELFNFDVRQIAQEQLQPQEDHLELSLSLKPQSDDLPERRRQLTQLAHQLGKRISSHQQQIQQLERQKHDYSLKTMELETEMSKLVSDLKAQEQQLAQLVHEYRNQRGITEQQEQTLAEQKYELTSRIGELTLAKDNATQSLEAKKEMNLQYLETAEIYQSTRIKARQDFCDAYEKQLDSAEKSLDTIDLAISQTKTLIEQSQQDLENGQLPSLDRLRSSLLE</sequence>
<evidence type="ECO:0000313" key="14">
    <source>
        <dbReference type="EMBL" id="EDW75096.1"/>
    </source>
</evidence>
<dbReference type="GO" id="GO:0031262">
    <property type="term" value="C:Ndc80 complex"/>
    <property type="evidence" value="ECO:0007669"/>
    <property type="project" value="UniProtKB-UniRule"/>
</dbReference>
<protein>
    <recommendedName>
        <fullName evidence="10">Kinetochore protein NDC80</fullName>
    </recommendedName>
</protein>
<dbReference type="KEGG" id="dwi:6641232"/>
<dbReference type="InterPro" id="IPR055260">
    <property type="entry name" value="Ndc80_CH"/>
</dbReference>
<comment type="subunit">
    <text evidence="10">Component of the NDC80 complex.</text>
</comment>
<evidence type="ECO:0000256" key="12">
    <source>
        <dbReference type="SAM" id="MobiDB-lite"/>
    </source>
</evidence>